<gene>
    <name evidence="3" type="ORF">C7M84_010413</name>
</gene>
<reference evidence="3 4" key="2">
    <citation type="submission" date="2019-01" db="EMBL/GenBank/DDBJ databases">
        <title>The decoding of complex shrimp genome reveals the adaptation for benthos swimmer, frequently molting mechanism and breeding impact on genome.</title>
        <authorList>
            <person name="Sun Y."/>
            <person name="Gao Y."/>
            <person name="Yu Y."/>
        </authorList>
    </citation>
    <scope>NUCLEOTIDE SEQUENCE [LARGE SCALE GENOMIC DNA]</scope>
    <source>
        <tissue evidence="3">Muscle</tissue>
    </source>
</reference>
<dbReference type="GO" id="GO:0031902">
    <property type="term" value="C:late endosome membrane"/>
    <property type="evidence" value="ECO:0007669"/>
    <property type="project" value="TreeGrafter"/>
</dbReference>
<proteinExistence type="predicted"/>
<evidence type="ECO:0000313" key="3">
    <source>
        <dbReference type="EMBL" id="ROT71274.1"/>
    </source>
</evidence>
<reference evidence="3 4" key="1">
    <citation type="submission" date="2018-04" db="EMBL/GenBank/DDBJ databases">
        <authorList>
            <person name="Zhang X."/>
            <person name="Yuan J."/>
            <person name="Li F."/>
            <person name="Xiang J."/>
        </authorList>
    </citation>
    <scope>NUCLEOTIDE SEQUENCE [LARGE SCALE GENOMIC DNA]</scope>
    <source>
        <tissue evidence="3">Muscle</tissue>
    </source>
</reference>
<dbReference type="Pfam" id="PF05050">
    <property type="entry name" value="Methyltransf_21"/>
    <property type="match status" value="1"/>
</dbReference>
<dbReference type="AlphaFoldDB" id="A0A3R7Q8H0"/>
<feature type="compositionally biased region" description="Polar residues" evidence="1">
    <location>
        <begin position="86"/>
        <end position="105"/>
    </location>
</feature>
<dbReference type="GO" id="GO:0005886">
    <property type="term" value="C:plasma membrane"/>
    <property type="evidence" value="ECO:0007669"/>
    <property type="project" value="TreeGrafter"/>
</dbReference>
<dbReference type="GO" id="GO:0005789">
    <property type="term" value="C:endoplasmic reticulum membrane"/>
    <property type="evidence" value="ECO:0007669"/>
    <property type="project" value="TreeGrafter"/>
</dbReference>
<comment type="caution">
    <text evidence="3">The sequence shown here is derived from an EMBL/GenBank/DDBJ whole genome shotgun (WGS) entry which is preliminary data.</text>
</comment>
<dbReference type="InterPro" id="IPR053202">
    <property type="entry name" value="EGF_Rcpt_Signaling_Reg"/>
</dbReference>
<dbReference type="OrthoDB" id="6370973at2759"/>
<dbReference type="GO" id="GO:0005794">
    <property type="term" value="C:Golgi apparatus"/>
    <property type="evidence" value="ECO:0007669"/>
    <property type="project" value="TreeGrafter"/>
</dbReference>
<dbReference type="GO" id="GO:0016197">
    <property type="term" value="P:endosomal transport"/>
    <property type="evidence" value="ECO:0007669"/>
    <property type="project" value="TreeGrafter"/>
</dbReference>
<dbReference type="InterPro" id="IPR029063">
    <property type="entry name" value="SAM-dependent_MTases_sf"/>
</dbReference>
<dbReference type="SUPFAM" id="SSF53335">
    <property type="entry name" value="S-adenosyl-L-methionine-dependent methyltransferases"/>
    <property type="match status" value="1"/>
</dbReference>
<evidence type="ECO:0000256" key="1">
    <source>
        <dbReference type="SAM" id="MobiDB-lite"/>
    </source>
</evidence>
<feature type="compositionally biased region" description="Low complexity" evidence="1">
    <location>
        <begin position="35"/>
        <end position="59"/>
    </location>
</feature>
<accession>A0A3R7Q8H0</accession>
<dbReference type="PANTHER" id="PTHR34009:SF2">
    <property type="entry name" value="PROTEIN STAR"/>
    <property type="match status" value="1"/>
</dbReference>
<dbReference type="PANTHER" id="PTHR34009">
    <property type="entry name" value="PROTEIN STAR"/>
    <property type="match status" value="1"/>
</dbReference>
<dbReference type="GO" id="GO:0006888">
    <property type="term" value="P:endoplasmic reticulum to Golgi vesicle-mediated transport"/>
    <property type="evidence" value="ECO:0007669"/>
    <property type="project" value="TreeGrafter"/>
</dbReference>
<dbReference type="EMBL" id="QCYY01002316">
    <property type="protein sequence ID" value="ROT71274.1"/>
    <property type="molecule type" value="Genomic_DNA"/>
</dbReference>
<evidence type="ECO:0000313" key="4">
    <source>
        <dbReference type="Proteomes" id="UP000283509"/>
    </source>
</evidence>
<name>A0A3R7Q8H0_PENVA</name>
<protein>
    <recommendedName>
        <fullName evidence="2">Methyltransferase FkbM domain-containing protein</fullName>
    </recommendedName>
</protein>
<keyword evidence="4" id="KW-1185">Reference proteome</keyword>
<dbReference type="Proteomes" id="UP000283509">
    <property type="component" value="Unassembled WGS sequence"/>
</dbReference>
<dbReference type="Gene3D" id="3.40.50.150">
    <property type="entry name" value="Vaccinia Virus protein VP39"/>
    <property type="match status" value="1"/>
</dbReference>
<feature type="domain" description="Methyltransferase FkbM" evidence="2">
    <location>
        <begin position="187"/>
        <end position="329"/>
    </location>
</feature>
<dbReference type="InterPro" id="IPR006342">
    <property type="entry name" value="FkbM_mtfrase"/>
</dbReference>
<feature type="compositionally biased region" description="Polar residues" evidence="1">
    <location>
        <begin position="68"/>
        <end position="78"/>
    </location>
</feature>
<sequence length="355" mass="40079">MIPLDSARWRGRALRLVVAALVAMASVRYISSISSGEDSSISSGEDSSISSGEDSSISSEPAPLRQFEPQTKFSLRNSYSKREITQRSQDQTLARKTLRNPSNKGQEPHAKPAPRVKILNIVSVSGFEQDDPRLVTYVRQRMRPPAPVWQPYNLANPEKTDFSQSNQSTYADKEFLHGMTNGFFVEMGAVDGELMSNSLYFERALNWTGLLVEPNPEDFHTLTTRGRKAYSIHAAASPKNKRKQLFGRLGVDEGTGVPVWRFPLYAMLAALNVTVVDFLSLDVEGDELEVLRTIPWDRITIRLMCVEINHIKGGPKRVIEYMLKQDYIFLGIRIIDAWFGKKHLIEETLHSKLHV</sequence>
<organism evidence="3 4">
    <name type="scientific">Penaeus vannamei</name>
    <name type="common">Whiteleg shrimp</name>
    <name type="synonym">Litopenaeus vannamei</name>
    <dbReference type="NCBI Taxonomy" id="6689"/>
    <lineage>
        <taxon>Eukaryota</taxon>
        <taxon>Metazoa</taxon>
        <taxon>Ecdysozoa</taxon>
        <taxon>Arthropoda</taxon>
        <taxon>Crustacea</taxon>
        <taxon>Multicrustacea</taxon>
        <taxon>Malacostraca</taxon>
        <taxon>Eumalacostraca</taxon>
        <taxon>Eucarida</taxon>
        <taxon>Decapoda</taxon>
        <taxon>Dendrobranchiata</taxon>
        <taxon>Penaeoidea</taxon>
        <taxon>Penaeidae</taxon>
        <taxon>Penaeus</taxon>
    </lineage>
</organism>
<evidence type="ECO:0000259" key="2">
    <source>
        <dbReference type="Pfam" id="PF05050"/>
    </source>
</evidence>
<feature type="region of interest" description="Disordered" evidence="1">
    <location>
        <begin position="35"/>
        <end position="114"/>
    </location>
</feature>